<reference evidence="3" key="1">
    <citation type="submission" date="2022-07" db="EMBL/GenBank/DDBJ databases">
        <title>Genome Sequence of Agrocybe chaxingu.</title>
        <authorList>
            <person name="Buettner E."/>
        </authorList>
    </citation>
    <scope>NUCLEOTIDE SEQUENCE</scope>
    <source>
        <strain evidence="3">MP-N11</strain>
    </source>
</reference>
<protein>
    <submittedName>
        <fullName evidence="3">Uncharacterized protein</fullName>
    </submittedName>
</protein>
<proteinExistence type="predicted"/>
<keyword evidence="4" id="KW-1185">Reference proteome</keyword>
<dbReference type="PROSITE" id="PS51257">
    <property type="entry name" value="PROKAR_LIPOPROTEIN"/>
    <property type="match status" value="1"/>
</dbReference>
<keyword evidence="1" id="KW-0812">Transmembrane</keyword>
<dbReference type="AlphaFoldDB" id="A0A9W8K3Z8"/>
<organism evidence="3 4">
    <name type="scientific">Agrocybe chaxingu</name>
    <dbReference type="NCBI Taxonomy" id="84603"/>
    <lineage>
        <taxon>Eukaryota</taxon>
        <taxon>Fungi</taxon>
        <taxon>Dikarya</taxon>
        <taxon>Basidiomycota</taxon>
        <taxon>Agaricomycotina</taxon>
        <taxon>Agaricomycetes</taxon>
        <taxon>Agaricomycetidae</taxon>
        <taxon>Agaricales</taxon>
        <taxon>Agaricineae</taxon>
        <taxon>Strophariaceae</taxon>
        <taxon>Agrocybe</taxon>
    </lineage>
</organism>
<evidence type="ECO:0000313" key="4">
    <source>
        <dbReference type="Proteomes" id="UP001148786"/>
    </source>
</evidence>
<feature type="signal peptide" evidence="2">
    <location>
        <begin position="1"/>
        <end position="22"/>
    </location>
</feature>
<comment type="caution">
    <text evidence="3">The sequence shown here is derived from an EMBL/GenBank/DDBJ whole genome shotgun (WGS) entry which is preliminary data.</text>
</comment>
<evidence type="ECO:0000313" key="3">
    <source>
        <dbReference type="EMBL" id="KAJ3505774.1"/>
    </source>
</evidence>
<dbReference type="Proteomes" id="UP001148786">
    <property type="component" value="Unassembled WGS sequence"/>
</dbReference>
<feature type="transmembrane region" description="Helical" evidence="1">
    <location>
        <begin position="133"/>
        <end position="155"/>
    </location>
</feature>
<keyword evidence="1" id="KW-1133">Transmembrane helix</keyword>
<accession>A0A9W8K3Z8</accession>
<name>A0A9W8K3Z8_9AGAR</name>
<feature type="chain" id="PRO_5040884294" evidence="2">
    <location>
        <begin position="23"/>
        <end position="390"/>
    </location>
</feature>
<sequence>MKMNALLLNVVFLVAYSFAASAQSIPVGGSCANIAGPLPTPCVAGSTCCYVFPDLALCTVGKECPERFIPEGGLCSGIAGPSPYPCIPGTTCCQVSPDNAQLLTRSSSHTHFPLAIPPFLNFPKTLSPLPQHFLMAMMLSLALVASYLAIFLMVFSTVVSACEGECISGITNALLGNYTAPMTDALSEIAQEIVDGIIHSNKNYPAPPLSYLSPLIDEYNKRAYDHMVQTVFKGYFHGKCQNPTTNIDPPGCPNPDCPVVCGTPGSIVHFYSKFRYLAFDSTCRLMDEIIEPSSEAYQQVNNAVMADAGRSESKRTRRPLRFIRRAGYEDEGLWGEIIEVERREDQLLALLRQFCSKLVVLCGGTESGQTNGLPFCSWEESFKRYILTFP</sequence>
<evidence type="ECO:0000256" key="1">
    <source>
        <dbReference type="SAM" id="Phobius"/>
    </source>
</evidence>
<keyword evidence="1" id="KW-0472">Membrane</keyword>
<dbReference type="OrthoDB" id="3255642at2759"/>
<evidence type="ECO:0000256" key="2">
    <source>
        <dbReference type="SAM" id="SignalP"/>
    </source>
</evidence>
<dbReference type="EMBL" id="JANKHO010000844">
    <property type="protein sequence ID" value="KAJ3505774.1"/>
    <property type="molecule type" value="Genomic_DNA"/>
</dbReference>
<gene>
    <name evidence="3" type="ORF">NLJ89_g7242</name>
</gene>
<keyword evidence="2" id="KW-0732">Signal</keyword>